<dbReference type="Proteomes" id="UP000053617">
    <property type="component" value="Unassembled WGS sequence"/>
</dbReference>
<dbReference type="PANTHER" id="PTHR39460">
    <property type="entry name" value="EXPRESSED PROTEIN"/>
    <property type="match status" value="1"/>
</dbReference>
<dbReference type="OrthoDB" id="2564812at2759"/>
<evidence type="ECO:0000259" key="3">
    <source>
        <dbReference type="Pfam" id="PF24855"/>
    </source>
</evidence>
<evidence type="ECO:0000313" key="4">
    <source>
        <dbReference type="EMBL" id="KIX01414.1"/>
    </source>
</evidence>
<dbReference type="Pfam" id="PF24855">
    <property type="entry name" value="DUF7729"/>
    <property type="match status" value="1"/>
</dbReference>
<keyword evidence="2" id="KW-0472">Membrane</keyword>
<evidence type="ECO:0000313" key="5">
    <source>
        <dbReference type="Proteomes" id="UP000053617"/>
    </source>
</evidence>
<keyword evidence="2" id="KW-0812">Transmembrane</keyword>
<keyword evidence="2" id="KW-1133">Transmembrane helix</keyword>
<evidence type="ECO:0000256" key="2">
    <source>
        <dbReference type="SAM" id="Phobius"/>
    </source>
</evidence>
<dbReference type="RefSeq" id="XP_013268550.1">
    <property type="nucleotide sequence ID" value="XM_013413096.1"/>
</dbReference>
<gene>
    <name evidence="4" type="ORF">Z518_09140</name>
</gene>
<feature type="compositionally biased region" description="Low complexity" evidence="1">
    <location>
        <begin position="101"/>
        <end position="130"/>
    </location>
</feature>
<sequence>MPPPNSQRPRTGRRWNTSTLGTLRPLMLSLMIILTSMVATTYAHDMEFDALIYESSFFRELAERGEIHVDARPPPSPPTRRDVYFERRQEDNSAVPTIVAEPTSISSTSIDSPSSSTIETEAPQPATAVSTATTPSVTVVTTPLPSPFDTSLGSNFTSPSCPQYFSTFLGNSTFQSCVPISLMLQNSNSFFRAERSTTLLAQTFDAACNAPLAICSPLLASIASDLIDDSNCGEDFRQQNPLVTQAYAGLTAYEPIYRATCLRDADTGSYCFIEAITNTSNPADPYPYYTALGMQMPTAAHPTCSQCLKDTMDIFAGYAEISGQPLAKTYIPCASQVDATCGTNFAATNVEVGSISSPNVGASLFPSASSVIVLLVGLWLAFY</sequence>
<proteinExistence type="predicted"/>
<feature type="transmembrane region" description="Helical" evidence="2">
    <location>
        <begin position="21"/>
        <end position="43"/>
    </location>
</feature>
<protein>
    <submittedName>
        <fullName evidence="4">Rhinocladiella mackenziei CBS 650.93 unplaced genomic scaffold supercont1.7, whole genome shotgun sequence</fullName>
    </submittedName>
</protein>
<reference evidence="4 5" key="1">
    <citation type="submission" date="2015-01" db="EMBL/GenBank/DDBJ databases">
        <title>The Genome Sequence of Rhinocladiella mackenzie CBS 650.93.</title>
        <authorList>
            <consortium name="The Broad Institute Genomics Platform"/>
            <person name="Cuomo C."/>
            <person name="de Hoog S."/>
            <person name="Gorbushina A."/>
            <person name="Stielow B."/>
            <person name="Teixiera M."/>
            <person name="Abouelleil A."/>
            <person name="Chapman S.B."/>
            <person name="Priest M."/>
            <person name="Young S.K."/>
            <person name="Wortman J."/>
            <person name="Nusbaum C."/>
            <person name="Birren B."/>
        </authorList>
    </citation>
    <scope>NUCLEOTIDE SEQUENCE [LARGE SCALE GENOMIC DNA]</scope>
    <source>
        <strain evidence="4 5">CBS 650.93</strain>
    </source>
</reference>
<dbReference type="HOGENOM" id="CLU_042319_5_0_1"/>
<feature type="transmembrane region" description="Helical" evidence="2">
    <location>
        <begin position="364"/>
        <end position="382"/>
    </location>
</feature>
<dbReference type="PANTHER" id="PTHR39460:SF1">
    <property type="entry name" value="C6 TRANSCRIPTION FACTOR"/>
    <property type="match status" value="1"/>
</dbReference>
<feature type="region of interest" description="Disordered" evidence="1">
    <location>
        <begin position="91"/>
        <end position="130"/>
    </location>
</feature>
<feature type="domain" description="DUF7729" evidence="3">
    <location>
        <begin position="143"/>
        <end position="349"/>
    </location>
</feature>
<evidence type="ECO:0000256" key="1">
    <source>
        <dbReference type="SAM" id="MobiDB-lite"/>
    </source>
</evidence>
<keyword evidence="5" id="KW-1185">Reference proteome</keyword>
<dbReference type="EMBL" id="KN847481">
    <property type="protein sequence ID" value="KIX01414.1"/>
    <property type="molecule type" value="Genomic_DNA"/>
</dbReference>
<organism evidence="4 5">
    <name type="scientific">Rhinocladiella mackenziei CBS 650.93</name>
    <dbReference type="NCBI Taxonomy" id="1442369"/>
    <lineage>
        <taxon>Eukaryota</taxon>
        <taxon>Fungi</taxon>
        <taxon>Dikarya</taxon>
        <taxon>Ascomycota</taxon>
        <taxon>Pezizomycotina</taxon>
        <taxon>Eurotiomycetes</taxon>
        <taxon>Chaetothyriomycetidae</taxon>
        <taxon>Chaetothyriales</taxon>
        <taxon>Herpotrichiellaceae</taxon>
        <taxon>Rhinocladiella</taxon>
    </lineage>
</organism>
<accession>A0A0D2I6I2</accession>
<dbReference type="InterPro" id="IPR056146">
    <property type="entry name" value="DUF7729"/>
</dbReference>
<name>A0A0D2I6I2_9EURO</name>
<dbReference type="AlphaFoldDB" id="A0A0D2I6I2"/>
<dbReference type="GeneID" id="25297211"/>